<feature type="transmembrane region" description="Helical" evidence="2">
    <location>
        <begin position="164"/>
        <end position="188"/>
    </location>
</feature>
<dbReference type="Proteomes" id="UP000268093">
    <property type="component" value="Unassembled WGS sequence"/>
</dbReference>
<keyword evidence="2" id="KW-0472">Membrane</keyword>
<evidence type="ECO:0000256" key="2">
    <source>
        <dbReference type="SAM" id="Phobius"/>
    </source>
</evidence>
<evidence type="ECO:0000313" key="3">
    <source>
        <dbReference type="EMBL" id="RUP42727.1"/>
    </source>
</evidence>
<dbReference type="AlphaFoldDB" id="A0A433CW45"/>
<name>A0A433CW45_9FUNG</name>
<reference evidence="3 4" key="1">
    <citation type="journal article" date="2018" name="New Phytol.">
        <title>Phylogenomics of Endogonaceae and evolution of mycorrhizas within Mucoromycota.</title>
        <authorList>
            <person name="Chang Y."/>
            <person name="Desiro A."/>
            <person name="Na H."/>
            <person name="Sandor L."/>
            <person name="Lipzen A."/>
            <person name="Clum A."/>
            <person name="Barry K."/>
            <person name="Grigoriev I.V."/>
            <person name="Martin F.M."/>
            <person name="Stajich J.E."/>
            <person name="Smith M.E."/>
            <person name="Bonito G."/>
            <person name="Spatafora J.W."/>
        </authorList>
    </citation>
    <scope>NUCLEOTIDE SEQUENCE [LARGE SCALE GENOMIC DNA]</scope>
    <source>
        <strain evidence="3 4">GMNB39</strain>
    </source>
</reference>
<accession>A0A433CW45</accession>
<keyword evidence="2" id="KW-0812">Transmembrane</keyword>
<organism evidence="3 4">
    <name type="scientific">Jimgerdemannia flammicorona</name>
    <dbReference type="NCBI Taxonomy" id="994334"/>
    <lineage>
        <taxon>Eukaryota</taxon>
        <taxon>Fungi</taxon>
        <taxon>Fungi incertae sedis</taxon>
        <taxon>Mucoromycota</taxon>
        <taxon>Mucoromycotina</taxon>
        <taxon>Endogonomycetes</taxon>
        <taxon>Endogonales</taxon>
        <taxon>Endogonaceae</taxon>
        <taxon>Jimgerdemannia</taxon>
    </lineage>
</organism>
<keyword evidence="1" id="KW-0175">Coiled coil</keyword>
<comment type="caution">
    <text evidence="3">The sequence shown here is derived from an EMBL/GenBank/DDBJ whole genome shotgun (WGS) entry which is preliminary data.</text>
</comment>
<dbReference type="Gene3D" id="1.20.1170.10">
    <property type="match status" value="1"/>
</dbReference>
<feature type="coiled-coil region" evidence="1">
    <location>
        <begin position="206"/>
        <end position="233"/>
    </location>
</feature>
<gene>
    <name evidence="3" type="ORF">BC936DRAFT_138164</name>
</gene>
<protein>
    <submittedName>
        <fullName evidence="3">Uncharacterized protein</fullName>
    </submittedName>
</protein>
<keyword evidence="2" id="KW-1133">Transmembrane helix</keyword>
<evidence type="ECO:0000256" key="1">
    <source>
        <dbReference type="SAM" id="Coils"/>
    </source>
</evidence>
<sequence length="318" mass="35634">MTGDEINNLSPQADGQNKNLIQIRQTTSDIFLEFNKCFALALRDDEVKSCVELLRKQNIEFILVTNKSADYADAAAEYAATLPQYLTDLKNLQSSPEEAIEILDELRSLAIQHSNKALELKERYANIQIGLVQINDRLGKRGHSIEFEEDERTRQKIRESQFRYGNISIAVLGSLLLVTGVALTIVTAGVSAPLSAPMAAGGFAGVVECSVKSEQQKRAIEDLEREISRLSVSRQHVVLMTGFVDFAKKSMTAHHNFWASQVQTLDSVLQKYDKMRGKNGQVGFNTIRLNALCKDWGSLEVKYREYAFQMRKLTGSSH</sequence>
<dbReference type="SUPFAM" id="SSF58100">
    <property type="entry name" value="Bacterial hemolysins"/>
    <property type="match status" value="1"/>
</dbReference>
<keyword evidence="4" id="KW-1185">Reference proteome</keyword>
<evidence type="ECO:0000313" key="4">
    <source>
        <dbReference type="Proteomes" id="UP000268093"/>
    </source>
</evidence>
<proteinExistence type="predicted"/>
<dbReference type="EMBL" id="RBNI01012597">
    <property type="protein sequence ID" value="RUP42727.1"/>
    <property type="molecule type" value="Genomic_DNA"/>
</dbReference>